<feature type="domain" description="SbsA Ig-like" evidence="2">
    <location>
        <begin position="48"/>
        <end position="136"/>
    </location>
</feature>
<comment type="caution">
    <text evidence="3">The sequence shown here is derived from an EMBL/GenBank/DDBJ whole genome shotgun (WGS) entry which is preliminary data.</text>
</comment>
<organism evidence="3 4">
    <name type="scientific">Bacillus cereus</name>
    <dbReference type="NCBI Taxonomy" id="1396"/>
    <lineage>
        <taxon>Bacteria</taxon>
        <taxon>Bacillati</taxon>
        <taxon>Bacillota</taxon>
        <taxon>Bacilli</taxon>
        <taxon>Bacillales</taxon>
        <taxon>Bacillaceae</taxon>
        <taxon>Bacillus</taxon>
        <taxon>Bacillus cereus group</taxon>
    </lineage>
</organism>
<evidence type="ECO:0000256" key="1">
    <source>
        <dbReference type="ARBA" id="ARBA00022729"/>
    </source>
</evidence>
<proteinExistence type="predicted"/>
<evidence type="ECO:0000313" key="3">
    <source>
        <dbReference type="EMBL" id="PFN21467.1"/>
    </source>
</evidence>
<gene>
    <name evidence="3" type="ORF">COJ50_19770</name>
</gene>
<dbReference type="EMBL" id="NUYN01000031">
    <property type="protein sequence ID" value="PFN21467.1"/>
    <property type="molecule type" value="Genomic_DNA"/>
</dbReference>
<accession>A0A2B1K9X3</accession>
<evidence type="ECO:0000313" key="4">
    <source>
        <dbReference type="Proteomes" id="UP000225182"/>
    </source>
</evidence>
<dbReference type="Pfam" id="PF13205">
    <property type="entry name" value="Big_5"/>
    <property type="match status" value="1"/>
</dbReference>
<dbReference type="InterPro" id="IPR014755">
    <property type="entry name" value="Cu-Rt/internalin_Ig-like"/>
</dbReference>
<keyword evidence="1" id="KW-0732">Signal</keyword>
<reference evidence="3 4" key="1">
    <citation type="submission" date="2017-09" db="EMBL/GenBank/DDBJ databases">
        <title>Large-scale bioinformatics analysis of Bacillus genomes uncovers conserved roles of natural products in bacterial physiology.</title>
        <authorList>
            <consortium name="Agbiome Team Llc"/>
            <person name="Bleich R.M."/>
            <person name="Grubbs K.J."/>
            <person name="Santa Maria K.C."/>
            <person name="Allen S.E."/>
            <person name="Farag S."/>
            <person name="Shank E.A."/>
            <person name="Bowers A."/>
        </authorList>
    </citation>
    <scope>NUCLEOTIDE SEQUENCE [LARGE SCALE GENOMIC DNA]</scope>
    <source>
        <strain evidence="3 4">AFS076905</strain>
    </source>
</reference>
<protein>
    <recommendedName>
        <fullName evidence="2">SbsA Ig-like domain-containing protein</fullName>
    </recommendedName>
</protein>
<dbReference type="AlphaFoldDB" id="A0A2B1K9X3"/>
<dbReference type="RefSeq" id="WP_098541155.1">
    <property type="nucleotide sequence ID" value="NZ_NUYN01000031.1"/>
</dbReference>
<name>A0A2B1K9X3_BACCE</name>
<dbReference type="InterPro" id="IPR032812">
    <property type="entry name" value="SbsA_Ig"/>
</dbReference>
<dbReference type="Gene3D" id="2.60.40.1220">
    <property type="match status" value="1"/>
</dbReference>
<dbReference type="Proteomes" id="UP000225182">
    <property type="component" value="Unassembled WGS sequence"/>
</dbReference>
<sequence>MKRNLFIFIIILLFAAIGWSAWKYWGEKKEAKATFIEEKNNYDQLPSAIGVSEDKIWTIDFNEKLNSNTINNKSVFVVDNDNNKIPVSLEVDGQSVHIQPPSQLYQQGEGYTLYVEDTVEFQSDDKLEKPMKMEFTIQREQKEEVELNPNIKKLSITDVRRLDEEKAELVITPNTEGLKEGDIVFFPPNRRDPLQQEQARKITSIVKKEGIIETHTTMPRFTELIEKIDIYKEVEFKAENFIPNPEFEITAEDVATLPSDNLVASLTAASPKKQADLTLIDEEKGGKKFEREISEKKDSKKLQVKDTSNSIKLTGGPIKWKVKGKPFELNVTTTMYKPSTIWDVEASFLNIKRMNIGIENKLSFGIDTQFGMELGMEDEAKVEFKKELTKADAEEKKILLGTMAVPIAPPVIASVDVYAYAHINVNGEIGLKVAFENSQIATISKQKNKEFLFSYQNKVNDGKVSLRGTASIDERLGFMVKPELSIAKAVGVGMELKGSVYEEGTIITDMNHEKMGDGCYKVEGGVVGSASAAVDVATKFVLYEKELGERKFKKDFFTLDQCSKKKFNPVIIAKPKELRVNPNDTVDVQMILGYFDYESFEYKEEELPKNKVTFTSSSPESIQVNQEGKVHITENPKKKNGSVKATYKLDEQILTTEVPVKIKISETNVNRPEQSDKEMQDNIMNLFRKIQPIVYTGETYVENEAAMPPFETVKGSLKAFATDNYIDNKLSKTYKVSVGWLDTFGIPYSVEPATVKVLKQGENEREYEWIINDESDGISKFFIRIKKENGTWKIDDCQKSQQY</sequence>
<evidence type="ECO:0000259" key="2">
    <source>
        <dbReference type="Pfam" id="PF13205"/>
    </source>
</evidence>